<keyword evidence="1" id="KW-0812">Transmembrane</keyword>
<dbReference type="EMBL" id="MASI01000001">
    <property type="protein sequence ID" value="ODA68335.1"/>
    <property type="molecule type" value="Genomic_DNA"/>
</dbReference>
<dbReference type="GO" id="GO:0055085">
    <property type="term" value="P:transmembrane transport"/>
    <property type="evidence" value="ECO:0007669"/>
    <property type="project" value="InterPro"/>
</dbReference>
<comment type="caution">
    <text evidence="2">The sequence shown here is derived from an EMBL/GenBank/DDBJ whole genome shotgun (WGS) entry which is preliminary data.</text>
</comment>
<gene>
    <name evidence="2" type="ORF">A7A08_00156</name>
</gene>
<dbReference type="RefSeq" id="WP_069093661.1">
    <property type="nucleotide sequence ID" value="NZ_MASI01000001.1"/>
</dbReference>
<reference evidence="2 3" key="1">
    <citation type="submission" date="2016-07" db="EMBL/GenBank/DDBJ databases">
        <title>Draft genome sequence of Methyloligella halotolerans C2T (VKM B-2706T=CCUG 61687T=DSM 25045T), a halotolerant polyhydroxybutyrate accumulating methylotroph.</title>
        <authorList>
            <person name="Vasilenko O.V."/>
            <person name="Doronina N.V."/>
            <person name="Poroshina M.N."/>
            <person name="Tarlachkov S.V."/>
            <person name="Trotsenko Y.A."/>
        </authorList>
    </citation>
    <scope>NUCLEOTIDE SEQUENCE [LARGE SCALE GENOMIC DNA]</scope>
    <source>
        <strain evidence="2 3">VKM B-2706</strain>
    </source>
</reference>
<evidence type="ECO:0000313" key="3">
    <source>
        <dbReference type="Proteomes" id="UP000095087"/>
    </source>
</evidence>
<sequence length="133" mass="15278">MISRSTWFGRFAHDVARLTGRPLTFLIAVGVIVVWGVTGPLFDYSDTWQLVINTSTTIVTFLMVFVIQNTQNRDTAAMHIKLDELIRVNTHARNVMLNLEELDEKELELIRSDFEELAKEDAERRRGAALETR</sequence>
<feature type="transmembrane region" description="Helical" evidence="1">
    <location>
        <begin position="48"/>
        <end position="67"/>
    </location>
</feature>
<proteinExistence type="predicted"/>
<dbReference type="STRING" id="1177755.A7A08_00156"/>
<organism evidence="2 3">
    <name type="scientific">Methyloligella halotolerans</name>
    <dbReference type="NCBI Taxonomy" id="1177755"/>
    <lineage>
        <taxon>Bacteria</taxon>
        <taxon>Pseudomonadati</taxon>
        <taxon>Pseudomonadota</taxon>
        <taxon>Alphaproteobacteria</taxon>
        <taxon>Hyphomicrobiales</taxon>
        <taxon>Hyphomicrobiaceae</taxon>
        <taxon>Methyloligella</taxon>
    </lineage>
</organism>
<protein>
    <submittedName>
        <fullName evidence="2">Low affinity iron permease</fullName>
    </submittedName>
</protein>
<dbReference type="Proteomes" id="UP000095087">
    <property type="component" value="Unassembled WGS sequence"/>
</dbReference>
<dbReference type="PATRIC" id="fig|1177755.3.peg.153"/>
<evidence type="ECO:0000313" key="2">
    <source>
        <dbReference type="EMBL" id="ODA68335.1"/>
    </source>
</evidence>
<dbReference type="InterPro" id="IPR007251">
    <property type="entry name" value="Iron_permease_Fet4"/>
</dbReference>
<name>A0A1E2S1Y3_9HYPH</name>
<dbReference type="OrthoDB" id="119761at2"/>
<keyword evidence="1" id="KW-0472">Membrane</keyword>
<evidence type="ECO:0000256" key="1">
    <source>
        <dbReference type="SAM" id="Phobius"/>
    </source>
</evidence>
<keyword evidence="1" id="KW-1133">Transmembrane helix</keyword>
<dbReference type="Pfam" id="PF04120">
    <property type="entry name" value="Iron_permease"/>
    <property type="match status" value="1"/>
</dbReference>
<feature type="transmembrane region" description="Helical" evidence="1">
    <location>
        <begin position="23"/>
        <end position="42"/>
    </location>
</feature>
<keyword evidence="3" id="KW-1185">Reference proteome</keyword>
<accession>A0A1E2S1Y3</accession>
<dbReference type="AlphaFoldDB" id="A0A1E2S1Y3"/>